<proteinExistence type="inferred from homology"/>
<name>A0A9Q0MSU2_9DIPT</name>
<accession>A0A9Q0MSU2</accession>
<dbReference type="Proteomes" id="UP001151699">
    <property type="component" value="Chromosome X"/>
</dbReference>
<keyword evidence="9" id="KW-1185">Reference proteome</keyword>
<feature type="domain" description="Brix" evidence="7">
    <location>
        <begin position="30"/>
        <end position="234"/>
    </location>
</feature>
<evidence type="ECO:0000256" key="3">
    <source>
        <dbReference type="ARBA" id="ARBA00020387"/>
    </source>
</evidence>
<organism evidence="8 9">
    <name type="scientific">Pseudolycoriella hygida</name>
    <dbReference type="NCBI Taxonomy" id="35572"/>
    <lineage>
        <taxon>Eukaryota</taxon>
        <taxon>Metazoa</taxon>
        <taxon>Ecdysozoa</taxon>
        <taxon>Arthropoda</taxon>
        <taxon>Hexapoda</taxon>
        <taxon>Insecta</taxon>
        <taxon>Pterygota</taxon>
        <taxon>Neoptera</taxon>
        <taxon>Endopterygota</taxon>
        <taxon>Diptera</taxon>
        <taxon>Nematocera</taxon>
        <taxon>Sciaroidea</taxon>
        <taxon>Sciaridae</taxon>
        <taxon>Pseudolycoriella</taxon>
    </lineage>
</organism>
<evidence type="ECO:0000313" key="8">
    <source>
        <dbReference type="EMBL" id="KAJ6637342.1"/>
    </source>
</evidence>
<dbReference type="SMART" id="SM00879">
    <property type="entry name" value="Brix"/>
    <property type="match status" value="1"/>
</dbReference>
<dbReference type="GO" id="GO:0019843">
    <property type="term" value="F:rRNA binding"/>
    <property type="evidence" value="ECO:0007669"/>
    <property type="project" value="UniProtKB-UniRule"/>
</dbReference>
<gene>
    <name evidence="8" type="primary">Non3</name>
    <name evidence="8" type="ORF">Bhyg_10072</name>
</gene>
<comment type="subcellular location">
    <subcellularLocation>
        <location evidence="1 6">Nucleus</location>
        <location evidence="1 6">Nucleolus</location>
    </subcellularLocation>
</comment>
<dbReference type="InterPro" id="IPR039770">
    <property type="entry name" value="Rpf2"/>
</dbReference>
<evidence type="ECO:0000256" key="4">
    <source>
        <dbReference type="ARBA" id="ARBA00023242"/>
    </source>
</evidence>
<dbReference type="AlphaFoldDB" id="A0A9Q0MSU2"/>
<comment type="similarity">
    <text evidence="2 6">Belongs to the RPF2 family.</text>
</comment>
<evidence type="ECO:0000256" key="2">
    <source>
        <dbReference type="ARBA" id="ARBA00010782"/>
    </source>
</evidence>
<protein>
    <recommendedName>
        <fullName evidence="3 6">Ribosome production factor 2 homolog</fullName>
    </recommendedName>
    <alternativeName>
        <fullName evidence="5 6">Ribosome biogenesis protein RPF2 homolog</fullName>
    </alternativeName>
</protein>
<dbReference type="Pfam" id="PF04427">
    <property type="entry name" value="Brix"/>
    <property type="match status" value="1"/>
</dbReference>
<dbReference type="PANTHER" id="PTHR12728">
    <property type="entry name" value="BRIX DOMAIN CONTAINING PROTEIN"/>
    <property type="match status" value="1"/>
</dbReference>
<evidence type="ECO:0000256" key="1">
    <source>
        <dbReference type="ARBA" id="ARBA00004604"/>
    </source>
</evidence>
<keyword evidence="4 6" id="KW-0539">Nucleus</keyword>
<comment type="caution">
    <text evidence="8">The sequence shown here is derived from an EMBL/GenBank/DDBJ whole genome shotgun (WGS) entry which is preliminary data.</text>
</comment>
<dbReference type="PROSITE" id="PS50833">
    <property type="entry name" value="BRIX"/>
    <property type="match status" value="1"/>
</dbReference>
<reference evidence="8" key="1">
    <citation type="submission" date="2022-07" db="EMBL/GenBank/DDBJ databases">
        <authorList>
            <person name="Trinca V."/>
            <person name="Uliana J.V.C."/>
            <person name="Torres T.T."/>
            <person name="Ward R.J."/>
            <person name="Monesi N."/>
        </authorList>
    </citation>
    <scope>NUCLEOTIDE SEQUENCE</scope>
    <source>
        <strain evidence="8">HSMRA1968</strain>
        <tissue evidence="8">Whole embryos</tissue>
    </source>
</reference>
<evidence type="ECO:0000313" key="9">
    <source>
        <dbReference type="Proteomes" id="UP001151699"/>
    </source>
</evidence>
<dbReference type="GO" id="GO:0000027">
    <property type="term" value="P:ribosomal large subunit assembly"/>
    <property type="evidence" value="ECO:0007669"/>
    <property type="project" value="InterPro"/>
</dbReference>
<evidence type="ECO:0000259" key="7">
    <source>
        <dbReference type="PROSITE" id="PS50833"/>
    </source>
</evidence>
<dbReference type="GO" id="GO:0005730">
    <property type="term" value="C:nucleolus"/>
    <property type="evidence" value="ECO:0007669"/>
    <property type="project" value="UniProtKB-SubCell"/>
</dbReference>
<evidence type="ECO:0000256" key="5">
    <source>
        <dbReference type="ARBA" id="ARBA00030889"/>
    </source>
</evidence>
<evidence type="ECO:0000256" key="6">
    <source>
        <dbReference type="RuleBase" id="RU367086"/>
    </source>
</evidence>
<dbReference type="InterPro" id="IPR007109">
    <property type="entry name" value="Brix"/>
</dbReference>
<sequence length="377" mass="43212">MSLLRIKKPTTRKGKKILLAREPQLHEKVKNTLFIEGRKSSGDIKQALKDLYHIKKPLCKVLSRSNDITPFEDTSSLQYLAEKNDCTLFMFGSTSKKRPNNLILGRMFEHELLDMVELGIKEYKGLQDFKNDKIGTCVKPCLVFNGPKWGQTEEYRRLKSLFIDAFHRDTVQAIRLQGIEHVLSFTATDDNQIMLRSYKILLKKSGHKTPRIELTEIGPSIDFSIRRTKIASDDLYKLSRKQPKQLKVSKKKNITRDELGNTHGRVHVGKQNVTKVQTRKVVDGKQLVYTKPKFVVQVFSVRLRLRATRLGNGKRICESSTRKYDIPHTNSIFRVPTKSCVDTLQPSTLGKLSQEASSDLIRATSERGHSELINLQH</sequence>
<dbReference type="PANTHER" id="PTHR12728:SF0">
    <property type="entry name" value="RIBOSOME PRODUCTION FACTOR 2 HOMOLOG"/>
    <property type="match status" value="1"/>
</dbReference>
<dbReference type="OrthoDB" id="407658at2759"/>
<dbReference type="GO" id="GO:0000463">
    <property type="term" value="P:maturation of LSU-rRNA from tricistronic rRNA transcript (SSU-rRNA, 5.8S rRNA, LSU-rRNA)"/>
    <property type="evidence" value="ECO:0007669"/>
    <property type="project" value="TreeGrafter"/>
</dbReference>
<dbReference type="EMBL" id="WJQU01000003">
    <property type="protein sequence ID" value="KAJ6637342.1"/>
    <property type="molecule type" value="Genomic_DNA"/>
</dbReference>